<evidence type="ECO:0000256" key="1">
    <source>
        <dbReference type="SAM" id="Phobius"/>
    </source>
</evidence>
<feature type="non-terminal residue" evidence="2">
    <location>
        <position position="1"/>
    </location>
</feature>
<dbReference type="InterPro" id="IPR001457">
    <property type="entry name" value="NADH_UbQ/plastoQ_OxRdtase_su6"/>
</dbReference>
<dbReference type="PANTHER" id="PTHR33269:SF17">
    <property type="entry name" value="NADH-UBIQUINONE OXIDOREDUCTASE CHAIN 6"/>
    <property type="match status" value="1"/>
</dbReference>
<gene>
    <name evidence="2" type="ORF">METZ01_LOCUS48214</name>
</gene>
<organism evidence="2">
    <name type="scientific">marine metagenome</name>
    <dbReference type="NCBI Taxonomy" id="408172"/>
    <lineage>
        <taxon>unclassified sequences</taxon>
        <taxon>metagenomes</taxon>
        <taxon>ecological metagenomes</taxon>
    </lineage>
</organism>
<feature type="transmembrane region" description="Helical" evidence="1">
    <location>
        <begin position="115"/>
        <end position="139"/>
    </location>
</feature>
<reference evidence="2" key="1">
    <citation type="submission" date="2018-05" db="EMBL/GenBank/DDBJ databases">
        <authorList>
            <person name="Lanie J.A."/>
            <person name="Ng W.-L."/>
            <person name="Kazmierczak K.M."/>
            <person name="Andrzejewski T.M."/>
            <person name="Davidsen T.M."/>
            <person name="Wayne K.J."/>
            <person name="Tettelin H."/>
            <person name="Glass J.I."/>
            <person name="Rusch D."/>
            <person name="Podicherti R."/>
            <person name="Tsui H.-C.T."/>
            <person name="Winkler M.E."/>
        </authorList>
    </citation>
    <scope>NUCLEOTIDE SEQUENCE</scope>
</reference>
<sequence length="143" mass="15034">VTRSNALHAVLYLVLALFALAIDFLALGAPFIAALEIIVYAGAIVVVILFVIMMVAEPAAFGEQERRWLPPRIWVVPALLTSTLAVLVIGSLAATGTQAITPTTIGPREVGTTLFTTYLIGVEVASVLLLAGLVGAYFLGARD</sequence>
<dbReference type="Gene3D" id="1.20.120.1200">
    <property type="entry name" value="NADH-ubiquinone/plastoquinone oxidoreductase chain 6, subunit NuoJ"/>
    <property type="match status" value="1"/>
</dbReference>
<proteinExistence type="predicted"/>
<dbReference type="InterPro" id="IPR042106">
    <property type="entry name" value="Nuo/plastoQ_OxRdtase_6_NuoJ"/>
</dbReference>
<keyword evidence="1" id="KW-0812">Transmembrane</keyword>
<keyword evidence="1" id="KW-1133">Transmembrane helix</keyword>
<dbReference type="AlphaFoldDB" id="A0A381RU03"/>
<keyword evidence="1" id="KW-0472">Membrane</keyword>
<protein>
    <recommendedName>
        <fullName evidence="3">NADH-quinone oxidoreductase subunit J</fullName>
    </recommendedName>
</protein>
<evidence type="ECO:0008006" key="3">
    <source>
        <dbReference type="Google" id="ProtNLM"/>
    </source>
</evidence>
<dbReference type="EMBL" id="UINC01002318">
    <property type="protein sequence ID" value="SUZ95360.1"/>
    <property type="molecule type" value="Genomic_DNA"/>
</dbReference>
<dbReference type="PANTHER" id="PTHR33269">
    <property type="entry name" value="NADH-UBIQUINONE OXIDOREDUCTASE CHAIN 6"/>
    <property type="match status" value="1"/>
</dbReference>
<evidence type="ECO:0000313" key="2">
    <source>
        <dbReference type="EMBL" id="SUZ95360.1"/>
    </source>
</evidence>
<feature type="transmembrane region" description="Helical" evidence="1">
    <location>
        <begin position="73"/>
        <end position="95"/>
    </location>
</feature>
<dbReference type="Pfam" id="PF00499">
    <property type="entry name" value="Oxidored_q3"/>
    <property type="match status" value="1"/>
</dbReference>
<name>A0A381RU03_9ZZZZ</name>
<dbReference type="GO" id="GO:0008137">
    <property type="term" value="F:NADH dehydrogenase (ubiquinone) activity"/>
    <property type="evidence" value="ECO:0007669"/>
    <property type="project" value="InterPro"/>
</dbReference>
<feature type="transmembrane region" description="Helical" evidence="1">
    <location>
        <begin position="38"/>
        <end position="61"/>
    </location>
</feature>
<accession>A0A381RU03</accession>